<dbReference type="SMART" id="SM00173">
    <property type="entry name" value="RAS"/>
    <property type="match status" value="1"/>
</dbReference>
<evidence type="ECO:0000256" key="2">
    <source>
        <dbReference type="ARBA" id="ARBA00023134"/>
    </source>
</evidence>
<protein>
    <submittedName>
        <fullName evidence="3">Ras family small GTPase</fullName>
    </submittedName>
</protein>
<dbReference type="eggNOG" id="KOG0395">
    <property type="taxonomic scope" value="Eukaryota"/>
</dbReference>
<dbReference type="GO" id="GO:0005525">
    <property type="term" value="F:GTP binding"/>
    <property type="evidence" value="ECO:0007669"/>
    <property type="project" value="UniProtKB-KW"/>
</dbReference>
<evidence type="ECO:0000256" key="1">
    <source>
        <dbReference type="ARBA" id="ARBA00022741"/>
    </source>
</evidence>
<keyword evidence="2" id="KW-0342">GTP-binding</keyword>
<dbReference type="PROSITE" id="PS51421">
    <property type="entry name" value="RAS"/>
    <property type="match status" value="1"/>
</dbReference>
<sequence length="205" mass="23218">MPPVKKAEKKKKEKSKEEVKIVVFGSGGVGKSALIVQIQNVFVEHYDPTLEDSYRKDAIIDKKEVILDILDTAGQEEFHTLRDQYIRQGEGYIIVYSITNRSSFEEAYQFIDHILQTKGLEESEYSNAKNSIAIILVANKSDLESDRAVTKEESTELCQRFGGIQFYEASAKTRMNVEEIFNDCASQVFAKVKKSGGKDEKCLLM</sequence>
<dbReference type="FunFam" id="3.40.50.300:FF:001423">
    <property type="entry name" value="Ras family GTPase"/>
    <property type="match status" value="1"/>
</dbReference>
<dbReference type="OrthoDB" id="5976022at2759"/>
<dbReference type="CDD" id="cd00876">
    <property type="entry name" value="Ras"/>
    <property type="match status" value="1"/>
</dbReference>
<organism evidence="4">
    <name type="scientific">Naegleria gruberi</name>
    <name type="common">Amoeba</name>
    <dbReference type="NCBI Taxonomy" id="5762"/>
    <lineage>
        <taxon>Eukaryota</taxon>
        <taxon>Discoba</taxon>
        <taxon>Heterolobosea</taxon>
        <taxon>Tetramitia</taxon>
        <taxon>Eutetramitia</taxon>
        <taxon>Vahlkampfiidae</taxon>
        <taxon>Naegleria</taxon>
    </lineage>
</organism>
<evidence type="ECO:0000313" key="3">
    <source>
        <dbReference type="EMBL" id="EFC48819.1"/>
    </source>
</evidence>
<dbReference type="SMART" id="SM00174">
    <property type="entry name" value="RHO"/>
    <property type="match status" value="1"/>
</dbReference>
<reference evidence="3 4" key="1">
    <citation type="journal article" date="2010" name="Cell">
        <title>The genome of Naegleria gruberi illuminates early eukaryotic versatility.</title>
        <authorList>
            <person name="Fritz-Laylin L.K."/>
            <person name="Prochnik S.E."/>
            <person name="Ginger M.L."/>
            <person name="Dacks J.B."/>
            <person name="Carpenter M.L."/>
            <person name="Field M.C."/>
            <person name="Kuo A."/>
            <person name="Paredez A."/>
            <person name="Chapman J."/>
            <person name="Pham J."/>
            <person name="Shu S."/>
            <person name="Neupane R."/>
            <person name="Cipriano M."/>
            <person name="Mancuso J."/>
            <person name="Tu H."/>
            <person name="Salamov A."/>
            <person name="Lindquist E."/>
            <person name="Shapiro H."/>
            <person name="Lucas S."/>
            <person name="Grigoriev I.V."/>
            <person name="Cande W.Z."/>
            <person name="Fulton C."/>
            <person name="Rokhsar D.S."/>
            <person name="Dawson S.C."/>
        </authorList>
    </citation>
    <scope>NUCLEOTIDE SEQUENCE [LARGE SCALE GENOMIC DNA]</scope>
    <source>
        <strain evidence="3 4">NEG-M</strain>
    </source>
</reference>
<dbReference type="PROSITE" id="PS51420">
    <property type="entry name" value="RHO"/>
    <property type="match status" value="1"/>
</dbReference>
<keyword evidence="1" id="KW-0547">Nucleotide-binding</keyword>
<dbReference type="PROSITE" id="PS51419">
    <property type="entry name" value="RAB"/>
    <property type="match status" value="1"/>
</dbReference>
<dbReference type="InterPro" id="IPR005225">
    <property type="entry name" value="Small_GTP-bd"/>
</dbReference>
<dbReference type="GO" id="GO:0016020">
    <property type="term" value="C:membrane"/>
    <property type="evidence" value="ECO:0007669"/>
    <property type="project" value="InterPro"/>
</dbReference>
<dbReference type="InterPro" id="IPR027417">
    <property type="entry name" value="P-loop_NTPase"/>
</dbReference>
<dbReference type="Gene3D" id="3.40.50.300">
    <property type="entry name" value="P-loop containing nucleotide triphosphate hydrolases"/>
    <property type="match status" value="1"/>
</dbReference>
<dbReference type="EMBL" id="GG738850">
    <property type="protein sequence ID" value="EFC48819.1"/>
    <property type="molecule type" value="Genomic_DNA"/>
</dbReference>
<gene>
    <name evidence="3" type="ORF">NAEGRDRAFT_63456</name>
</gene>
<dbReference type="VEuPathDB" id="AmoebaDB:NAEGRDRAFT_63456"/>
<dbReference type="InterPro" id="IPR020849">
    <property type="entry name" value="Small_GTPase_Ras-type"/>
</dbReference>
<dbReference type="NCBIfam" id="TIGR00231">
    <property type="entry name" value="small_GTP"/>
    <property type="match status" value="1"/>
</dbReference>
<name>D2V3R1_NAEGR</name>
<proteinExistence type="predicted"/>
<dbReference type="AlphaFoldDB" id="D2V3R1"/>
<dbReference type="InterPro" id="IPR001806">
    <property type="entry name" value="Small_GTPase"/>
</dbReference>
<dbReference type="PANTHER" id="PTHR24070">
    <property type="entry name" value="RAS, DI-RAS, AND RHEB FAMILY MEMBERS OF SMALL GTPASE SUPERFAMILY"/>
    <property type="match status" value="1"/>
</dbReference>
<dbReference type="SMART" id="SM00175">
    <property type="entry name" value="RAB"/>
    <property type="match status" value="1"/>
</dbReference>
<dbReference type="OMA" id="QCAFIET"/>
<dbReference type="GO" id="GO:0003924">
    <property type="term" value="F:GTPase activity"/>
    <property type="evidence" value="ECO:0007669"/>
    <property type="project" value="InterPro"/>
</dbReference>
<dbReference type="KEGG" id="ngr:NAEGRDRAFT_63456"/>
<dbReference type="RefSeq" id="XP_002681563.1">
    <property type="nucleotide sequence ID" value="XM_002681517.1"/>
</dbReference>
<dbReference type="InParanoid" id="D2V3R1"/>
<keyword evidence="4" id="KW-1185">Reference proteome</keyword>
<dbReference type="SUPFAM" id="SSF52540">
    <property type="entry name" value="P-loop containing nucleoside triphosphate hydrolases"/>
    <property type="match status" value="1"/>
</dbReference>
<dbReference type="PRINTS" id="PR00449">
    <property type="entry name" value="RASTRNSFRMNG"/>
</dbReference>
<dbReference type="Proteomes" id="UP000006671">
    <property type="component" value="Unassembled WGS sequence"/>
</dbReference>
<dbReference type="GO" id="GO:0007165">
    <property type="term" value="P:signal transduction"/>
    <property type="evidence" value="ECO:0007669"/>
    <property type="project" value="InterPro"/>
</dbReference>
<evidence type="ECO:0000313" key="4">
    <source>
        <dbReference type="Proteomes" id="UP000006671"/>
    </source>
</evidence>
<dbReference type="Pfam" id="PF00071">
    <property type="entry name" value="Ras"/>
    <property type="match status" value="1"/>
</dbReference>
<dbReference type="STRING" id="5762.D2V3R1"/>
<accession>D2V3R1</accession>
<dbReference type="GeneID" id="8852538"/>